<reference evidence="5" key="1">
    <citation type="journal article" date="2019" name="Int. J. Syst. Evol. Microbiol.">
        <title>The Global Catalogue of Microorganisms (GCM) 10K type strain sequencing project: providing services to taxonomists for standard genome sequencing and annotation.</title>
        <authorList>
            <consortium name="The Broad Institute Genomics Platform"/>
            <consortium name="The Broad Institute Genome Sequencing Center for Infectious Disease"/>
            <person name="Wu L."/>
            <person name="Ma J."/>
        </authorList>
    </citation>
    <scope>NUCLEOTIDE SEQUENCE [LARGE SCALE GENOMIC DNA]</scope>
    <source>
        <strain evidence="5">JCM 4816</strain>
    </source>
</reference>
<evidence type="ECO:0000256" key="2">
    <source>
        <dbReference type="ARBA" id="ARBA00022840"/>
    </source>
</evidence>
<name>A0ABW1GCT8_9ACTN</name>
<keyword evidence="5" id="KW-1185">Reference proteome</keyword>
<dbReference type="PANTHER" id="PTHR16305">
    <property type="entry name" value="TESTICULAR SOLUBLE ADENYLYL CYCLASE"/>
    <property type="match status" value="1"/>
</dbReference>
<keyword evidence="2" id="KW-0067">ATP-binding</keyword>
<dbReference type="InterPro" id="IPR027417">
    <property type="entry name" value="P-loop_NTPase"/>
</dbReference>
<feature type="domain" description="Orc1-like AAA ATPase" evidence="3">
    <location>
        <begin position="2"/>
        <end position="156"/>
    </location>
</feature>
<accession>A0ABW1GCT8</accession>
<organism evidence="4 5">
    <name type="scientific">Streptacidiphilus monticola</name>
    <dbReference type="NCBI Taxonomy" id="2161674"/>
    <lineage>
        <taxon>Bacteria</taxon>
        <taxon>Bacillati</taxon>
        <taxon>Actinomycetota</taxon>
        <taxon>Actinomycetes</taxon>
        <taxon>Kitasatosporales</taxon>
        <taxon>Streptomycetaceae</taxon>
        <taxon>Streptacidiphilus</taxon>
    </lineage>
</organism>
<evidence type="ECO:0000313" key="5">
    <source>
        <dbReference type="Proteomes" id="UP001596174"/>
    </source>
</evidence>
<sequence length="362" mass="39529">MGRAHEEEILDRLLDGAEQKETSLLLRGDPGVGKTTLLDFAAARARRAGSDVVRVIGVESERELPFSGLHQLLFPLVGALEELPAYQRELLEQVLSFREGPTPARLAISAAALSLVLAAAGRAPLVVLIDDLQWIDRSSAEVLTFLLRRLAGRRPSFVLATRDRETGFFDPAGLPVLPVGPLAPDAARALLELRHPGLRAPLQRRLLAEAEGNPLALVELPGQLSQAQRDGLEEVPGSLPLSSRLESVFADRIRQLDPTTRMALLMVALDGERPGNLAEIRAALLLADRAWDETLLDRAATAGLVQVDHACERLTFRHPLARSCLLHMSPRTRRKAAHEVWAAALSAQRDRRAWHLAHAADG</sequence>
<evidence type="ECO:0000256" key="1">
    <source>
        <dbReference type="ARBA" id="ARBA00022741"/>
    </source>
</evidence>
<proteinExistence type="predicted"/>
<keyword evidence="1" id="KW-0547">Nucleotide-binding</keyword>
<dbReference type="Gene3D" id="3.40.50.300">
    <property type="entry name" value="P-loop containing nucleotide triphosphate hydrolases"/>
    <property type="match status" value="1"/>
</dbReference>
<dbReference type="SUPFAM" id="SSF52540">
    <property type="entry name" value="P-loop containing nucleoside triphosphate hydrolases"/>
    <property type="match status" value="1"/>
</dbReference>
<protein>
    <submittedName>
        <fullName evidence="4">AAA family ATPase</fullName>
    </submittedName>
</protein>
<dbReference type="Pfam" id="PF13191">
    <property type="entry name" value="AAA_16"/>
    <property type="match status" value="1"/>
</dbReference>
<gene>
    <name evidence="4" type="ORF">ACFP3V_29130</name>
</gene>
<comment type="caution">
    <text evidence="4">The sequence shown here is derived from an EMBL/GenBank/DDBJ whole genome shotgun (WGS) entry which is preliminary data.</text>
</comment>
<dbReference type="RefSeq" id="WP_380589915.1">
    <property type="nucleotide sequence ID" value="NZ_JBHSQJ010000152.1"/>
</dbReference>
<dbReference type="Proteomes" id="UP001596174">
    <property type="component" value="Unassembled WGS sequence"/>
</dbReference>
<dbReference type="InterPro" id="IPR041664">
    <property type="entry name" value="AAA_16"/>
</dbReference>
<dbReference type="PANTHER" id="PTHR16305:SF35">
    <property type="entry name" value="TRANSCRIPTIONAL ACTIVATOR DOMAIN"/>
    <property type="match status" value="1"/>
</dbReference>
<dbReference type="EMBL" id="JBHSQJ010000152">
    <property type="protein sequence ID" value="MFC5911256.1"/>
    <property type="molecule type" value="Genomic_DNA"/>
</dbReference>
<evidence type="ECO:0000313" key="4">
    <source>
        <dbReference type="EMBL" id="MFC5911256.1"/>
    </source>
</evidence>
<evidence type="ECO:0000259" key="3">
    <source>
        <dbReference type="Pfam" id="PF13191"/>
    </source>
</evidence>
<feature type="non-terminal residue" evidence="4">
    <location>
        <position position="362"/>
    </location>
</feature>